<dbReference type="KEGG" id="chiz:HQ393_08170"/>
<name>A0A7H9BHW6_9NEIS</name>
<accession>A0A7H9BHW6</accession>
<dbReference type="AlphaFoldDB" id="A0A7H9BHW6"/>
<proteinExistence type="predicted"/>
<protein>
    <recommendedName>
        <fullName evidence="4">Exopolysaccharide biosynthesis operon protein EpsL</fullName>
    </recommendedName>
</protein>
<organism evidence="2 3">
    <name type="scientific">Chitinibacter bivalviorum</name>
    <dbReference type="NCBI Taxonomy" id="2739434"/>
    <lineage>
        <taxon>Bacteria</taxon>
        <taxon>Pseudomonadati</taxon>
        <taxon>Pseudomonadota</taxon>
        <taxon>Betaproteobacteria</taxon>
        <taxon>Neisseriales</taxon>
        <taxon>Chitinibacteraceae</taxon>
        <taxon>Chitinibacter</taxon>
    </lineage>
</organism>
<dbReference type="Proteomes" id="UP000509597">
    <property type="component" value="Chromosome"/>
</dbReference>
<feature type="chain" id="PRO_5028812024" description="Exopolysaccharide biosynthesis operon protein EpsL" evidence="1">
    <location>
        <begin position="25"/>
        <end position="395"/>
    </location>
</feature>
<keyword evidence="3" id="KW-1185">Reference proteome</keyword>
<keyword evidence="1" id="KW-0732">Signal</keyword>
<evidence type="ECO:0000313" key="3">
    <source>
        <dbReference type="Proteomes" id="UP000509597"/>
    </source>
</evidence>
<dbReference type="EMBL" id="CP058627">
    <property type="protein sequence ID" value="QLG88227.1"/>
    <property type="molecule type" value="Genomic_DNA"/>
</dbReference>
<feature type="signal peptide" evidence="1">
    <location>
        <begin position="1"/>
        <end position="24"/>
    </location>
</feature>
<reference evidence="2 3" key="1">
    <citation type="submission" date="2020-07" db="EMBL/GenBank/DDBJ databases">
        <title>Complete genome sequence of Chitinibacter sp. 2T18.</title>
        <authorList>
            <person name="Bae J.-W."/>
            <person name="Choi J.-W."/>
        </authorList>
    </citation>
    <scope>NUCLEOTIDE SEQUENCE [LARGE SCALE GENOMIC DNA]</scope>
    <source>
        <strain evidence="2 3">2T18</strain>
    </source>
</reference>
<dbReference type="RefSeq" id="WP_179358305.1">
    <property type="nucleotide sequence ID" value="NZ_CP058627.1"/>
</dbReference>
<evidence type="ECO:0000256" key="1">
    <source>
        <dbReference type="SAM" id="SignalP"/>
    </source>
</evidence>
<evidence type="ECO:0000313" key="2">
    <source>
        <dbReference type="EMBL" id="QLG88227.1"/>
    </source>
</evidence>
<dbReference type="SUPFAM" id="SSF56935">
    <property type="entry name" value="Porins"/>
    <property type="match status" value="1"/>
</dbReference>
<evidence type="ECO:0008006" key="4">
    <source>
        <dbReference type="Google" id="ProtNLM"/>
    </source>
</evidence>
<sequence length="395" mass="44808">MLKASLSINQLWLFTAMVTSFCFAAYDADDTLKLNAAIDYRYDDNVFLLPNSSSNSITREYGQRGDSSIVASVGGRIDVPLSRQVLYVAANAARQQYLKFDELNYTSWNGQLGWKWQVGSQFSGDLNARASYSMNSFEDVRNGIIDMINDNSASWNGNWLFSSNWALLANIGYDEQTHSDLKYQDARVVNYGLGVRFNTDKGSVISLIHQWQDYSYLRNLFLPADKRGYHEQNTRLSLLWPVTANLNLTANAGLSSWKSKADTASTESKPQGDIGFNWQITDKTKVSAGVGQNFEQFNDGAGRNLERTAYFSSGWAMTEKLSWLFNFNYRQQERESTLGINGRKQNYNTTRLSAAYRPIRSVSINPYFQYITSNVDKGLDDYDDAQAGVFVRYDY</sequence>
<gene>
    <name evidence="2" type="ORF">HQ393_08170</name>
</gene>